<proteinExistence type="predicted"/>
<keyword evidence="1" id="KW-0472">Membrane</keyword>
<accession>A0AAE8ZWB4</accession>
<name>A0AAE8ZWB4_CAEBR</name>
<feature type="transmembrane region" description="Helical" evidence="1">
    <location>
        <begin position="65"/>
        <end position="82"/>
    </location>
</feature>
<protein>
    <submittedName>
        <fullName evidence="2">Uncharacterized protein</fullName>
    </submittedName>
</protein>
<dbReference type="AlphaFoldDB" id="A0AAE8ZWB4"/>
<organism evidence="2 3">
    <name type="scientific">Caenorhabditis briggsae</name>
    <dbReference type="NCBI Taxonomy" id="6238"/>
    <lineage>
        <taxon>Eukaryota</taxon>
        <taxon>Metazoa</taxon>
        <taxon>Ecdysozoa</taxon>
        <taxon>Nematoda</taxon>
        <taxon>Chromadorea</taxon>
        <taxon>Rhabditida</taxon>
        <taxon>Rhabditina</taxon>
        <taxon>Rhabditomorpha</taxon>
        <taxon>Rhabditoidea</taxon>
        <taxon>Rhabditidae</taxon>
        <taxon>Peloderinae</taxon>
        <taxon>Caenorhabditis</taxon>
    </lineage>
</organism>
<keyword evidence="1" id="KW-1133">Transmembrane helix</keyword>
<dbReference type="EMBL" id="CP090896">
    <property type="protein sequence ID" value="ULT81504.1"/>
    <property type="molecule type" value="Genomic_DNA"/>
</dbReference>
<gene>
    <name evidence="2" type="ORF">L3Y34_011446</name>
</gene>
<evidence type="ECO:0000256" key="1">
    <source>
        <dbReference type="SAM" id="Phobius"/>
    </source>
</evidence>
<evidence type="ECO:0000313" key="3">
    <source>
        <dbReference type="Proteomes" id="UP000827892"/>
    </source>
</evidence>
<keyword evidence="1" id="KW-0812">Transmembrane</keyword>
<feature type="transmembrane region" description="Helical" evidence="1">
    <location>
        <begin position="28"/>
        <end position="45"/>
    </location>
</feature>
<reference evidence="2 3" key="1">
    <citation type="submission" date="2022-05" db="EMBL/GenBank/DDBJ databases">
        <title>Chromosome-level reference genomes for two strains of Caenorhabditis briggsae: an improved platform for comparative genomics.</title>
        <authorList>
            <person name="Stevens L."/>
            <person name="Andersen E.C."/>
        </authorList>
    </citation>
    <scope>NUCLEOTIDE SEQUENCE [LARGE SCALE GENOMIC DNA]</scope>
    <source>
        <strain evidence="2">QX1410_ONT</strain>
        <tissue evidence="2">Whole-organism</tissue>
    </source>
</reference>
<evidence type="ECO:0000313" key="2">
    <source>
        <dbReference type="EMBL" id="ULT81504.1"/>
    </source>
</evidence>
<sequence>MSLHRLLAISPVAQFISKTQKSKIWSRWYVACGLLLCIISTLLSLSKPSTTIEIYISNGVIHSVVHREIILVFGPIITHFITKKLQSDLS</sequence>
<dbReference type="Proteomes" id="UP000827892">
    <property type="component" value="Chromosome X"/>
</dbReference>